<keyword evidence="3" id="KW-0998">Cell outer membrane</keyword>
<dbReference type="PRINTS" id="PR01021">
    <property type="entry name" value="OMPADOMAIN"/>
</dbReference>
<comment type="subcellular location">
    <subcellularLocation>
        <location evidence="1">Cell outer membrane</location>
    </subcellularLocation>
</comment>
<name>A0A3P5XX65_9RHOB</name>
<dbReference type="InterPro" id="IPR050330">
    <property type="entry name" value="Bact_OuterMem_StrucFunc"/>
</dbReference>
<dbReference type="SUPFAM" id="SSF103088">
    <property type="entry name" value="OmpA-like"/>
    <property type="match status" value="1"/>
</dbReference>
<dbReference type="InterPro" id="IPR036737">
    <property type="entry name" value="OmpA-like_sf"/>
</dbReference>
<dbReference type="AlphaFoldDB" id="A0A3P5XX65"/>
<dbReference type="GO" id="GO:0009279">
    <property type="term" value="C:cell outer membrane"/>
    <property type="evidence" value="ECO:0007669"/>
    <property type="project" value="UniProtKB-SubCell"/>
</dbReference>
<proteinExistence type="predicted"/>
<keyword evidence="2 4" id="KW-0472">Membrane</keyword>
<dbReference type="PANTHER" id="PTHR30329:SF21">
    <property type="entry name" value="LIPOPROTEIN YIAD-RELATED"/>
    <property type="match status" value="1"/>
</dbReference>
<keyword evidence="5" id="KW-0732">Signal</keyword>
<dbReference type="PROSITE" id="PS51123">
    <property type="entry name" value="OMPA_2"/>
    <property type="match status" value="1"/>
</dbReference>
<evidence type="ECO:0000259" key="6">
    <source>
        <dbReference type="PROSITE" id="PS51123"/>
    </source>
</evidence>
<accession>A0A3P5XX65</accession>
<dbReference type="PROSITE" id="PS51257">
    <property type="entry name" value="PROKAR_LIPOPROTEIN"/>
    <property type="match status" value="1"/>
</dbReference>
<dbReference type="InterPro" id="IPR006665">
    <property type="entry name" value="OmpA-like"/>
</dbReference>
<sequence>MTGISKRLALVSVLALAACSGDFHREMGSEVDKGQFGNATMHNALIQTGQLEYTIALAERFNAEVPDTVNFAFNSAQLDAEARAILDRQANFIRQFPEVRFKVFGHTDLVGSQNYNYGLGKRRANAVVGYLVSRGVSKSRLEAVVSYGKSRPIIQTSAPEERNRRTVTEVSGFVKDAPLVLNGKYAQIIWRNYTQSAERIHPSNNIVAVQVSE</sequence>
<protein>
    <submittedName>
        <fullName evidence="7">Outer membrane lipoprotein Omp16</fullName>
    </submittedName>
</protein>
<feature type="domain" description="OmpA-like" evidence="6">
    <location>
        <begin position="57"/>
        <end position="174"/>
    </location>
</feature>
<dbReference type="EMBL" id="UXAW01000095">
    <property type="protein sequence ID" value="VDC32756.1"/>
    <property type="molecule type" value="Genomic_DNA"/>
</dbReference>
<feature type="chain" id="PRO_5018017025" evidence="5">
    <location>
        <begin position="18"/>
        <end position="213"/>
    </location>
</feature>
<gene>
    <name evidence="7" type="ORF">XINFAN_03435</name>
</gene>
<evidence type="ECO:0000256" key="5">
    <source>
        <dbReference type="SAM" id="SignalP"/>
    </source>
</evidence>
<dbReference type="CDD" id="cd07185">
    <property type="entry name" value="OmpA_C-like"/>
    <property type="match status" value="1"/>
</dbReference>
<reference evidence="7 8" key="1">
    <citation type="submission" date="2018-11" db="EMBL/GenBank/DDBJ databases">
        <authorList>
            <person name="Criscuolo A."/>
        </authorList>
    </citation>
    <scope>NUCLEOTIDE SEQUENCE [LARGE SCALE GENOMIC DNA]</scope>
    <source>
        <strain evidence="7">ACIP111625</strain>
    </source>
</reference>
<keyword evidence="8" id="KW-1185">Reference proteome</keyword>
<dbReference type="Proteomes" id="UP000277498">
    <property type="component" value="Unassembled WGS sequence"/>
</dbReference>
<evidence type="ECO:0000313" key="7">
    <source>
        <dbReference type="EMBL" id="VDC32756.1"/>
    </source>
</evidence>
<dbReference type="OrthoDB" id="9810367at2"/>
<dbReference type="Pfam" id="PF00691">
    <property type="entry name" value="OmpA"/>
    <property type="match status" value="1"/>
</dbReference>
<dbReference type="InterPro" id="IPR006664">
    <property type="entry name" value="OMP_bac"/>
</dbReference>
<feature type="signal peptide" evidence="5">
    <location>
        <begin position="1"/>
        <end position="17"/>
    </location>
</feature>
<evidence type="ECO:0000256" key="4">
    <source>
        <dbReference type="PROSITE-ProRule" id="PRU00473"/>
    </source>
</evidence>
<organism evidence="7 8">
    <name type="scientific">Pseudogemmobacter humi</name>
    <dbReference type="NCBI Taxonomy" id="2483812"/>
    <lineage>
        <taxon>Bacteria</taxon>
        <taxon>Pseudomonadati</taxon>
        <taxon>Pseudomonadota</taxon>
        <taxon>Alphaproteobacteria</taxon>
        <taxon>Rhodobacterales</taxon>
        <taxon>Paracoccaceae</taxon>
        <taxon>Pseudogemmobacter</taxon>
    </lineage>
</organism>
<dbReference type="RefSeq" id="WP_124088138.1">
    <property type="nucleotide sequence ID" value="NZ_UXAW01000095.1"/>
</dbReference>
<keyword evidence="7" id="KW-0449">Lipoprotein</keyword>
<evidence type="ECO:0000256" key="3">
    <source>
        <dbReference type="ARBA" id="ARBA00023237"/>
    </source>
</evidence>
<evidence type="ECO:0000256" key="2">
    <source>
        <dbReference type="ARBA" id="ARBA00023136"/>
    </source>
</evidence>
<dbReference type="Gene3D" id="3.30.1330.60">
    <property type="entry name" value="OmpA-like domain"/>
    <property type="match status" value="1"/>
</dbReference>
<evidence type="ECO:0000256" key="1">
    <source>
        <dbReference type="ARBA" id="ARBA00004442"/>
    </source>
</evidence>
<dbReference type="PANTHER" id="PTHR30329">
    <property type="entry name" value="STATOR ELEMENT OF FLAGELLAR MOTOR COMPLEX"/>
    <property type="match status" value="1"/>
</dbReference>
<evidence type="ECO:0000313" key="8">
    <source>
        <dbReference type="Proteomes" id="UP000277498"/>
    </source>
</evidence>